<dbReference type="RefSeq" id="WP_207675779.1">
    <property type="nucleotide sequence ID" value="NZ_JAFREM010000042.1"/>
</dbReference>
<feature type="signal peptide" evidence="2">
    <location>
        <begin position="1"/>
        <end position="22"/>
    </location>
</feature>
<dbReference type="EMBL" id="JAFREM010000042">
    <property type="protein sequence ID" value="MBO1308789.1"/>
    <property type="molecule type" value="Genomic_DNA"/>
</dbReference>
<dbReference type="Proteomes" id="UP000664601">
    <property type="component" value="Unassembled WGS sequence"/>
</dbReference>
<keyword evidence="6" id="KW-1185">Reference proteome</keyword>
<evidence type="ECO:0000313" key="5">
    <source>
        <dbReference type="EMBL" id="MBO1308789.1"/>
    </source>
</evidence>
<proteinExistence type="predicted"/>
<evidence type="ECO:0000256" key="1">
    <source>
        <dbReference type="SAM" id="Phobius"/>
    </source>
</evidence>
<dbReference type="InterPro" id="IPR010317">
    <property type="entry name" value="WxLIP_PGBD"/>
</dbReference>
<dbReference type="InterPro" id="IPR021759">
    <property type="entry name" value="WxLIP_HBD"/>
</dbReference>
<evidence type="ECO:0000259" key="4">
    <source>
        <dbReference type="Pfam" id="PF11797"/>
    </source>
</evidence>
<keyword evidence="1" id="KW-1133">Transmembrane helix</keyword>
<evidence type="ECO:0000256" key="2">
    <source>
        <dbReference type="SAM" id="SignalP"/>
    </source>
</evidence>
<dbReference type="Pfam" id="PF06030">
    <property type="entry name" value="WxLIP_PGBD"/>
    <property type="match status" value="1"/>
</dbReference>
<feature type="transmembrane region" description="Helical" evidence="1">
    <location>
        <begin position="305"/>
        <end position="324"/>
    </location>
</feature>
<protein>
    <submittedName>
        <fullName evidence="5">DUF916 and DUF3324 domain-containing protein</fullName>
    </submittedName>
</protein>
<accession>A0ABS3LGM0</accession>
<evidence type="ECO:0000313" key="6">
    <source>
        <dbReference type="Proteomes" id="UP000664601"/>
    </source>
</evidence>
<keyword evidence="1" id="KW-0472">Membrane</keyword>
<dbReference type="Pfam" id="PF11797">
    <property type="entry name" value="WxLIP_HBD"/>
    <property type="match status" value="1"/>
</dbReference>
<feature type="chain" id="PRO_5046502984" evidence="2">
    <location>
        <begin position="23"/>
        <end position="336"/>
    </location>
</feature>
<sequence>MIQKIRKLIMLTTLIISGLAFGQTTLADGNDYLVRAVLPENQNPDVSNFFDLTVSPGQKQTLQVMIANPTDSPQKFKMYINTATTNQNGIVDYTQLDFERDESMKVSLKDCITIAEPQIEVPANSEKEITMELTVPAEAFEGILLGGITIEPDLDQADGGSSIFTRTIAIQLSETENEIAPEMDAGEVTIAQDNLHNNVRFELRNVTPTLISKVKATTNITKKGSDKPILEQEREQLSFAPNSKFNLMSEWNQQFQAGEYTYSIQLTDEAGHEWSFIKDFVIEADAASKLNKTSVDEASSSWKDYAIHLIASALALIIIGVWIYRNKKKQTKAEAN</sequence>
<feature type="domain" description="WxL Interacting Protein host binding" evidence="4">
    <location>
        <begin position="164"/>
        <end position="292"/>
    </location>
</feature>
<keyword evidence="2" id="KW-0732">Signal</keyword>
<organism evidence="5 6">
    <name type="scientific">Candidatus Enterococcus moelleringii</name>
    <dbReference type="NCBI Taxonomy" id="2815325"/>
    <lineage>
        <taxon>Bacteria</taxon>
        <taxon>Bacillati</taxon>
        <taxon>Bacillota</taxon>
        <taxon>Bacilli</taxon>
        <taxon>Lactobacillales</taxon>
        <taxon>Enterococcaceae</taxon>
        <taxon>Enterococcus</taxon>
    </lineage>
</organism>
<reference evidence="5 6" key="1">
    <citation type="submission" date="2021-03" db="EMBL/GenBank/DDBJ databases">
        <title>Enterococcal diversity collection.</title>
        <authorList>
            <person name="Gilmore M.S."/>
            <person name="Schwartzman J."/>
            <person name="Van Tyne D."/>
            <person name="Martin M."/>
            <person name="Earl A.M."/>
            <person name="Manson A.L."/>
            <person name="Straub T."/>
            <person name="Salamzade R."/>
            <person name="Saavedra J."/>
            <person name="Lebreton F."/>
            <person name="Prichula J."/>
            <person name="Schaufler K."/>
            <person name="Gaca A."/>
            <person name="Sgardioli B."/>
            <person name="Wagenaar J."/>
            <person name="Strong T."/>
        </authorList>
    </citation>
    <scope>NUCLEOTIDE SEQUENCE [LARGE SCALE GENOMIC DNA]</scope>
    <source>
        <strain evidence="5 6">669A</strain>
    </source>
</reference>
<comment type="caution">
    <text evidence="5">The sequence shown here is derived from an EMBL/GenBank/DDBJ whole genome shotgun (WGS) entry which is preliminary data.</text>
</comment>
<name>A0ABS3LGM0_9ENTE</name>
<gene>
    <name evidence="5" type="ORF">JZO70_21635</name>
</gene>
<keyword evidence="1" id="KW-0812">Transmembrane</keyword>
<feature type="domain" description="WxL Interacting Protein peptidoglycan binding" evidence="3">
    <location>
        <begin position="32"/>
        <end position="151"/>
    </location>
</feature>
<evidence type="ECO:0000259" key="3">
    <source>
        <dbReference type="Pfam" id="PF06030"/>
    </source>
</evidence>